<evidence type="ECO:0000313" key="3">
    <source>
        <dbReference type="Proteomes" id="UP001530400"/>
    </source>
</evidence>
<keyword evidence="3" id="KW-1185">Reference proteome</keyword>
<reference evidence="2 3" key="1">
    <citation type="submission" date="2024-10" db="EMBL/GenBank/DDBJ databases">
        <title>Updated reference genomes for cyclostephanoid diatoms.</title>
        <authorList>
            <person name="Roberts W.R."/>
            <person name="Alverson A.J."/>
        </authorList>
    </citation>
    <scope>NUCLEOTIDE SEQUENCE [LARGE SCALE GENOMIC DNA]</scope>
    <source>
        <strain evidence="2 3">AJA010-31</strain>
    </source>
</reference>
<accession>A0ABD3NH87</accession>
<dbReference type="AlphaFoldDB" id="A0ABD3NH87"/>
<dbReference type="Gene3D" id="1.10.246.20">
    <property type="entry name" value="Coactivator CBP, KIX domain"/>
    <property type="match status" value="1"/>
</dbReference>
<evidence type="ECO:0000313" key="2">
    <source>
        <dbReference type="EMBL" id="KAL3775279.1"/>
    </source>
</evidence>
<organism evidence="2 3">
    <name type="scientific">Cyclotella atomus</name>
    <dbReference type="NCBI Taxonomy" id="382360"/>
    <lineage>
        <taxon>Eukaryota</taxon>
        <taxon>Sar</taxon>
        <taxon>Stramenopiles</taxon>
        <taxon>Ochrophyta</taxon>
        <taxon>Bacillariophyta</taxon>
        <taxon>Coscinodiscophyceae</taxon>
        <taxon>Thalassiosirophycidae</taxon>
        <taxon>Stephanodiscales</taxon>
        <taxon>Stephanodiscaceae</taxon>
        <taxon>Cyclotella</taxon>
    </lineage>
</organism>
<gene>
    <name evidence="2" type="ORF">ACHAWO_013085</name>
</gene>
<evidence type="ECO:0000256" key="1">
    <source>
        <dbReference type="ARBA" id="ARBA00023242"/>
    </source>
</evidence>
<dbReference type="EMBL" id="JALLPJ020001160">
    <property type="protein sequence ID" value="KAL3775279.1"/>
    <property type="molecule type" value="Genomic_DNA"/>
</dbReference>
<proteinExistence type="predicted"/>
<dbReference type="InterPro" id="IPR036529">
    <property type="entry name" value="KIX_dom_sf"/>
</dbReference>
<dbReference type="Proteomes" id="UP001530400">
    <property type="component" value="Unassembled WGS sequence"/>
</dbReference>
<sequence length="216" mass="24267">MSSNESADIEAEALNLCLLSPIPLNLKKSAADFISASASSPGFQMPNNQTFNASYRSSPNMASTWVSPPSQDHRQSIGDATSKLMVTPMQRSDMSREVYHLIRDNLPKMMEESTKLPQLLLIARSIEKKLYQSATSYNAYLNLDTLKFRISALACAVLIHSENGSRQERSETCTRLLAAAKNSLQHCCMVLVSYETRELDKRFNRSVSYDQEYCSY</sequence>
<protein>
    <submittedName>
        <fullName evidence="2">Uncharacterized protein</fullName>
    </submittedName>
</protein>
<comment type="caution">
    <text evidence="2">The sequence shown here is derived from an EMBL/GenBank/DDBJ whole genome shotgun (WGS) entry which is preliminary data.</text>
</comment>
<name>A0ABD3NH87_9STRA</name>
<keyword evidence="1" id="KW-0539">Nucleus</keyword>